<keyword evidence="3" id="KW-1185">Reference proteome</keyword>
<reference evidence="2 3" key="2">
    <citation type="journal article" date="2011" name="Stand. Genomic Sci.">
        <title>Complete genome sequence of Tsukamurella paurometabola type strain (no. 33).</title>
        <authorList>
            <person name="Munk A.C."/>
            <person name="Lapidus A."/>
            <person name="Lucas S."/>
            <person name="Nolan M."/>
            <person name="Tice H."/>
            <person name="Cheng J.F."/>
            <person name="Del Rio T.G."/>
            <person name="Goodwin L."/>
            <person name="Pitluck S."/>
            <person name="Liolios K."/>
            <person name="Huntemann M."/>
            <person name="Ivanova N."/>
            <person name="Mavromatis K."/>
            <person name="Mikhailova N."/>
            <person name="Pati A."/>
            <person name="Chen A."/>
            <person name="Palaniappan K."/>
            <person name="Tapia R."/>
            <person name="Han C."/>
            <person name="Land M."/>
            <person name="Hauser L."/>
            <person name="Chang Y.J."/>
            <person name="Jeffries C.D."/>
            <person name="Brettin T."/>
            <person name="Yasawong M."/>
            <person name="Brambilla E.M."/>
            <person name="Rohde M."/>
            <person name="Sikorski J."/>
            <person name="Goker M."/>
            <person name="Detter J.C."/>
            <person name="Woyke T."/>
            <person name="Bristow J."/>
            <person name="Eisen J.A."/>
            <person name="Markowitz V."/>
            <person name="Hugenholtz P."/>
            <person name="Kyrpides N.C."/>
            <person name="Klenk H.P."/>
        </authorList>
    </citation>
    <scope>NUCLEOTIDE SEQUENCE [LARGE SCALE GENOMIC DNA]</scope>
    <source>
        <strain evidence="3">ATCC 8368 / DSM 20162 / CCUG 35730 / CIP 100753 / JCM 10117 / KCTC 9821 / NBRC 16120 / NCIMB 702349 / NCTC 13040</strain>
    </source>
</reference>
<reference evidence="3" key="1">
    <citation type="submission" date="2010-03" db="EMBL/GenBank/DDBJ databases">
        <title>The complete chromosome of Tsukamurella paurometabola DSM 20162.</title>
        <authorList>
            <consortium name="US DOE Joint Genome Institute (JGI-PGF)"/>
            <person name="Lucas S."/>
            <person name="Copeland A."/>
            <person name="Lapidus A."/>
            <person name="Glavina del Rio T."/>
            <person name="Dalin E."/>
            <person name="Tice H."/>
            <person name="Bruce D."/>
            <person name="Goodwin L."/>
            <person name="Pitluck S."/>
            <person name="Kyrpides N."/>
            <person name="Mavromatis K."/>
            <person name="Ivanova N."/>
            <person name="Mikhailova N."/>
            <person name="Munk A.C."/>
            <person name="Brettin T."/>
            <person name="Detter J.C."/>
            <person name="Tapia R."/>
            <person name="Han C."/>
            <person name="Larimer F."/>
            <person name="Land M."/>
            <person name="Hauser L."/>
            <person name="Markowitz V."/>
            <person name="Cheng J.-F."/>
            <person name="Hugenholtz P."/>
            <person name="Woyke T."/>
            <person name="Wu D."/>
            <person name="Jando M."/>
            <person name="Brambilla E."/>
            <person name="Klenk H.-P."/>
            <person name="Eisen J.A."/>
        </authorList>
    </citation>
    <scope>NUCLEOTIDE SEQUENCE [LARGE SCALE GENOMIC DNA]</scope>
    <source>
        <strain evidence="3">ATCC 8368 / DSM 20162 / CCUG 35730 / CIP 100753 / JCM 10117 / KCTC 9821 / NBRC 16120 / NCIMB 702349 / NCTC 13040</strain>
    </source>
</reference>
<dbReference type="STRING" id="521096.Tpau_1338"/>
<dbReference type="AlphaFoldDB" id="D5UWU5"/>
<name>D5UWU5_TSUPD</name>
<dbReference type="HOGENOM" id="CLU_2721128_0_0_11"/>
<evidence type="ECO:0000313" key="3">
    <source>
        <dbReference type="Proteomes" id="UP000001213"/>
    </source>
</evidence>
<feature type="transmembrane region" description="Helical" evidence="1">
    <location>
        <begin position="20"/>
        <end position="39"/>
    </location>
</feature>
<organism evidence="2 3">
    <name type="scientific">Tsukamurella paurometabola (strain ATCC 8368 / DSM 20162 / CCUG 35730 / CIP 100753 / JCM 10117 / KCTC 9821 / NBRC 16120 / NCIMB 702349 / NCTC 13040)</name>
    <name type="common">Corynebacterium paurometabolum</name>
    <dbReference type="NCBI Taxonomy" id="521096"/>
    <lineage>
        <taxon>Bacteria</taxon>
        <taxon>Bacillati</taxon>
        <taxon>Actinomycetota</taxon>
        <taxon>Actinomycetes</taxon>
        <taxon>Mycobacteriales</taxon>
        <taxon>Tsukamurellaceae</taxon>
        <taxon>Tsukamurella</taxon>
    </lineage>
</organism>
<dbReference type="KEGG" id="tpr:Tpau_1338"/>
<gene>
    <name evidence="2" type="ordered locus">Tpau_1338</name>
</gene>
<dbReference type="EMBL" id="CP001966">
    <property type="protein sequence ID" value="ADG77967.1"/>
    <property type="molecule type" value="Genomic_DNA"/>
</dbReference>
<keyword evidence="1" id="KW-1133">Transmembrane helix</keyword>
<keyword evidence="1" id="KW-0812">Transmembrane</keyword>
<accession>D5UWU5</accession>
<protein>
    <submittedName>
        <fullName evidence="2">Uncharacterized protein</fullName>
    </submittedName>
</protein>
<dbReference type="Proteomes" id="UP000001213">
    <property type="component" value="Chromosome"/>
</dbReference>
<evidence type="ECO:0000256" key="1">
    <source>
        <dbReference type="SAM" id="Phobius"/>
    </source>
</evidence>
<sequence length="72" mass="8031">MRCYSSRVTDLQALALAKSIRFAAGWLTAGMILLGLMIWQPWASPKVEDVPYGSSDSYSRCVVYKNSVDCPR</sequence>
<evidence type="ECO:0000313" key="2">
    <source>
        <dbReference type="EMBL" id="ADG77967.1"/>
    </source>
</evidence>
<proteinExistence type="predicted"/>
<keyword evidence="1" id="KW-0472">Membrane</keyword>